<dbReference type="PANTHER" id="PTHR10900">
    <property type="entry name" value="PERIOSTIN-RELATED"/>
    <property type="match status" value="1"/>
</dbReference>
<organism evidence="3 4">
    <name type="scientific">Mucilaginibacter lappiensis</name>
    <dbReference type="NCBI Taxonomy" id="354630"/>
    <lineage>
        <taxon>Bacteria</taxon>
        <taxon>Pseudomonadati</taxon>
        <taxon>Bacteroidota</taxon>
        <taxon>Sphingobacteriia</taxon>
        <taxon>Sphingobacteriales</taxon>
        <taxon>Sphingobacteriaceae</taxon>
        <taxon>Mucilaginibacter</taxon>
    </lineage>
</organism>
<evidence type="ECO:0000313" key="4">
    <source>
        <dbReference type="Proteomes" id="UP000548326"/>
    </source>
</evidence>
<dbReference type="InterPro" id="IPR036378">
    <property type="entry name" value="FAS1_dom_sf"/>
</dbReference>
<dbReference type="GO" id="GO:0005615">
    <property type="term" value="C:extracellular space"/>
    <property type="evidence" value="ECO:0007669"/>
    <property type="project" value="TreeGrafter"/>
</dbReference>
<dbReference type="SMART" id="SM00554">
    <property type="entry name" value="FAS1"/>
    <property type="match status" value="1"/>
</dbReference>
<dbReference type="Pfam" id="PF02469">
    <property type="entry name" value="Fasciclin"/>
    <property type="match status" value="1"/>
</dbReference>
<dbReference type="InterPro" id="IPR050904">
    <property type="entry name" value="Adhesion/Biosynth-related"/>
</dbReference>
<reference evidence="3 4" key="1">
    <citation type="submission" date="2020-08" db="EMBL/GenBank/DDBJ databases">
        <title>Genomic Encyclopedia of Type Strains, Phase IV (KMG-V): Genome sequencing to study the core and pangenomes of soil and plant-associated prokaryotes.</title>
        <authorList>
            <person name="Whitman W."/>
        </authorList>
    </citation>
    <scope>NUCLEOTIDE SEQUENCE [LARGE SCALE GENOMIC DNA]</scope>
    <source>
        <strain evidence="3 4">MP601</strain>
    </source>
</reference>
<feature type="domain" description="FAS1" evidence="2">
    <location>
        <begin position="48"/>
        <end position="193"/>
    </location>
</feature>
<protein>
    <submittedName>
        <fullName evidence="3">Putative surface protein with fasciclin (FAS1) repeats</fullName>
    </submittedName>
</protein>
<dbReference type="FunFam" id="2.30.180.10:FF:000032">
    <property type="entry name" value="Fasciclin domain-containing protein, putative"/>
    <property type="match status" value="1"/>
</dbReference>
<evidence type="ECO:0000256" key="1">
    <source>
        <dbReference type="SAM" id="SignalP"/>
    </source>
</evidence>
<sequence>MKKILLLSLALIMCSFAVLAQAADTDPVGNVPALGSMKSTAGDSMLPANDIIQNIAADKDLSIFYKFVNSANLAETYESKGPITIFVPANEAFESLPPGKLDTLFKPAHVWELTHILAYHAIAGKFSTKELHKRINKHKGSTTLTTISGGKLIAKTDGDNNIILEDETGGQCIISRSDIAQSNGVVHIISKVLLPKAKAV</sequence>
<dbReference type="EMBL" id="JACHCA010000001">
    <property type="protein sequence ID" value="MBB6126398.1"/>
    <property type="molecule type" value="Genomic_DNA"/>
</dbReference>
<dbReference type="PANTHER" id="PTHR10900:SF77">
    <property type="entry name" value="FI19380P1"/>
    <property type="match status" value="1"/>
</dbReference>
<dbReference type="RefSeq" id="WP_183585425.1">
    <property type="nucleotide sequence ID" value="NZ_JACHCA010000001.1"/>
</dbReference>
<evidence type="ECO:0000259" key="2">
    <source>
        <dbReference type="PROSITE" id="PS50213"/>
    </source>
</evidence>
<dbReference type="Gene3D" id="2.30.180.10">
    <property type="entry name" value="FAS1 domain"/>
    <property type="match status" value="1"/>
</dbReference>
<keyword evidence="1" id="KW-0732">Signal</keyword>
<name>A0A841JCR8_9SPHI</name>
<dbReference type="Proteomes" id="UP000548326">
    <property type="component" value="Unassembled WGS sequence"/>
</dbReference>
<evidence type="ECO:0000313" key="3">
    <source>
        <dbReference type="EMBL" id="MBB6126398.1"/>
    </source>
</evidence>
<accession>A0A841JCR8</accession>
<dbReference type="AlphaFoldDB" id="A0A841JCR8"/>
<dbReference type="InterPro" id="IPR000782">
    <property type="entry name" value="FAS1_domain"/>
</dbReference>
<comment type="caution">
    <text evidence="3">The sequence shown here is derived from an EMBL/GenBank/DDBJ whole genome shotgun (WGS) entry which is preliminary data.</text>
</comment>
<proteinExistence type="predicted"/>
<dbReference type="SUPFAM" id="SSF82153">
    <property type="entry name" value="FAS1 domain"/>
    <property type="match status" value="1"/>
</dbReference>
<feature type="signal peptide" evidence="1">
    <location>
        <begin position="1"/>
        <end position="22"/>
    </location>
</feature>
<dbReference type="PROSITE" id="PS50213">
    <property type="entry name" value="FAS1"/>
    <property type="match status" value="1"/>
</dbReference>
<gene>
    <name evidence="3" type="ORF">HDF22_000499</name>
</gene>
<feature type="chain" id="PRO_5032921169" evidence="1">
    <location>
        <begin position="23"/>
        <end position="200"/>
    </location>
</feature>